<evidence type="ECO:0000313" key="1">
    <source>
        <dbReference type="EMBL" id="SDI68162.1"/>
    </source>
</evidence>
<dbReference type="STRING" id="335973.SAMN04488693_11828"/>
<protein>
    <submittedName>
        <fullName evidence="1">Uncharacterized protein</fullName>
    </submittedName>
</protein>
<sequence>MSEQEGFRPTGGRAKSGKCALCGALARLTKAHVPPRAAFNNGSFSWGGTTAGSRLAHGRPRLGGASLYAHCETCRAATSPWDDEYIRWAYTFAGNLLHSQWKGERTHIEGKLSEVRPGRFIRSALAGMTALTPKLIDSHPDLVWAVRHGVAAPAPEGIRFLAAIAPDGAAAVLEGAHEGLAVKLSRDGGRDDEWTAATTPTISAVIHFPPFSLLLADRQLVSALPHADCTDWLELGVDDLAEVSLALPVVDLPRTPDAPVPVSMLRFIDARA</sequence>
<proteinExistence type="predicted"/>
<keyword evidence="2" id="KW-1185">Reference proteome</keyword>
<dbReference type="Proteomes" id="UP000199258">
    <property type="component" value="Unassembled WGS sequence"/>
</dbReference>
<name>A0A1G8MJT2_9MICC</name>
<organism evidence="1 2">
    <name type="scientific">Arthrobacter subterraneus</name>
    <dbReference type="NCBI Taxonomy" id="335973"/>
    <lineage>
        <taxon>Bacteria</taxon>
        <taxon>Bacillati</taxon>
        <taxon>Actinomycetota</taxon>
        <taxon>Actinomycetes</taxon>
        <taxon>Micrococcales</taxon>
        <taxon>Micrococcaceae</taxon>
        <taxon>Arthrobacter</taxon>
    </lineage>
</organism>
<dbReference type="EMBL" id="FNDT01000018">
    <property type="protein sequence ID" value="SDI68162.1"/>
    <property type="molecule type" value="Genomic_DNA"/>
</dbReference>
<gene>
    <name evidence="1" type="ORF">SAMN04488693_11828</name>
</gene>
<dbReference type="AlphaFoldDB" id="A0A1G8MJT2"/>
<evidence type="ECO:0000313" key="2">
    <source>
        <dbReference type="Proteomes" id="UP000199258"/>
    </source>
</evidence>
<accession>A0A1G8MJT2</accession>
<reference evidence="1 2" key="1">
    <citation type="submission" date="2016-10" db="EMBL/GenBank/DDBJ databases">
        <authorList>
            <person name="de Groot N.N."/>
        </authorList>
    </citation>
    <scope>NUCLEOTIDE SEQUENCE [LARGE SCALE GENOMIC DNA]</scope>
    <source>
        <strain evidence="1 2">NP_1H</strain>
    </source>
</reference>